<dbReference type="InterPro" id="IPR011500">
    <property type="entry name" value="GPCR_3_9-Cys_dom"/>
</dbReference>
<dbReference type="InterPro" id="IPR038550">
    <property type="entry name" value="GPCR_3_9-Cys_sf"/>
</dbReference>
<feature type="transmembrane region" description="Helical" evidence="12">
    <location>
        <begin position="537"/>
        <end position="562"/>
    </location>
</feature>
<dbReference type="InterPro" id="IPR001828">
    <property type="entry name" value="ANF_lig-bd_rcpt"/>
</dbReference>
<feature type="domain" description="G-protein coupled receptors family 3 profile" evidence="13">
    <location>
        <begin position="537"/>
        <end position="801"/>
    </location>
</feature>
<dbReference type="PRINTS" id="PR01535">
    <property type="entry name" value="VOMERONASL2R"/>
</dbReference>
<dbReference type="PANTHER" id="PTHR24061:SF599">
    <property type="entry name" value="G-PROTEIN COUPLED RECEPTORS FAMILY 3 PROFILE DOMAIN-CONTAINING PROTEIN"/>
    <property type="match status" value="1"/>
</dbReference>
<keyword evidence="3" id="KW-1003">Cell membrane</keyword>
<dbReference type="InterPro" id="IPR000337">
    <property type="entry name" value="GPCR_3"/>
</dbReference>
<evidence type="ECO:0000259" key="13">
    <source>
        <dbReference type="PROSITE" id="PS50259"/>
    </source>
</evidence>
<dbReference type="GeneID" id="129339439"/>
<dbReference type="GO" id="GO:0005886">
    <property type="term" value="C:plasma membrane"/>
    <property type="evidence" value="ECO:0007669"/>
    <property type="project" value="UniProtKB-SubCell"/>
</dbReference>
<dbReference type="PANTHER" id="PTHR24061">
    <property type="entry name" value="CALCIUM-SENSING RECEPTOR-RELATED"/>
    <property type="match status" value="1"/>
</dbReference>
<dbReference type="InterPro" id="IPR017979">
    <property type="entry name" value="GPCR_3_CS"/>
</dbReference>
<keyword evidence="10" id="KW-0325">Glycoprotein</keyword>
<dbReference type="Pfam" id="PF00003">
    <property type="entry name" value="7tm_3"/>
    <property type="match status" value="1"/>
</dbReference>
<evidence type="ECO:0000256" key="11">
    <source>
        <dbReference type="ARBA" id="ARBA00023224"/>
    </source>
</evidence>
<dbReference type="PROSITE" id="PS50259">
    <property type="entry name" value="G_PROTEIN_RECEP_F3_4"/>
    <property type="match status" value="1"/>
</dbReference>
<proteinExistence type="inferred from homology"/>
<feature type="transmembrane region" description="Helical" evidence="12">
    <location>
        <begin position="652"/>
        <end position="670"/>
    </location>
</feature>
<dbReference type="InterPro" id="IPR028082">
    <property type="entry name" value="Peripla_BP_I"/>
</dbReference>
<dbReference type="PROSITE" id="PS00981">
    <property type="entry name" value="G_PROTEIN_RECEP_F3_3"/>
    <property type="match status" value="1"/>
</dbReference>
<dbReference type="FunFam" id="2.10.50.30:FF:000002">
    <property type="entry name" value="Vomeronasal 2 receptor, h1"/>
    <property type="match status" value="1"/>
</dbReference>
<dbReference type="RefSeq" id="XP_054849994.1">
    <property type="nucleotide sequence ID" value="XM_054994019.1"/>
</dbReference>
<dbReference type="InterPro" id="IPR004073">
    <property type="entry name" value="GPCR_3_vmron_rcpt_2"/>
</dbReference>
<gene>
    <name evidence="15" type="primary">LOC129339439</name>
</gene>
<dbReference type="Gene3D" id="3.40.50.2300">
    <property type="match status" value="2"/>
</dbReference>
<evidence type="ECO:0000256" key="8">
    <source>
        <dbReference type="ARBA" id="ARBA00023136"/>
    </source>
</evidence>
<evidence type="ECO:0000256" key="7">
    <source>
        <dbReference type="ARBA" id="ARBA00023040"/>
    </source>
</evidence>
<dbReference type="KEGG" id="emc:129339439"/>
<feature type="transmembrane region" description="Helical" evidence="12">
    <location>
        <begin position="574"/>
        <end position="595"/>
    </location>
</feature>
<dbReference type="InterPro" id="IPR000068">
    <property type="entry name" value="GPCR_3_Ca_sens_rcpt-rel"/>
</dbReference>
<reference evidence="15" key="1">
    <citation type="submission" date="2025-08" db="UniProtKB">
        <authorList>
            <consortium name="RefSeq"/>
        </authorList>
    </citation>
    <scope>IDENTIFICATION</scope>
    <source>
        <tissue evidence="15">Blood</tissue>
    </source>
</reference>
<keyword evidence="11" id="KW-0807">Transducer</keyword>
<keyword evidence="8 12" id="KW-0472">Membrane</keyword>
<evidence type="ECO:0000313" key="14">
    <source>
        <dbReference type="Proteomes" id="UP001190640"/>
    </source>
</evidence>
<accession>A0AA97LC72</accession>
<dbReference type="SUPFAM" id="SSF53822">
    <property type="entry name" value="Periplasmic binding protein-like I"/>
    <property type="match status" value="1"/>
</dbReference>
<name>A0AA97LC72_EUBMA</name>
<evidence type="ECO:0000256" key="2">
    <source>
        <dbReference type="ARBA" id="ARBA00007242"/>
    </source>
</evidence>
<keyword evidence="4 12" id="KW-0812">Transmembrane</keyword>
<evidence type="ECO:0000256" key="6">
    <source>
        <dbReference type="ARBA" id="ARBA00022989"/>
    </source>
</evidence>
<evidence type="ECO:0000313" key="15">
    <source>
        <dbReference type="RefSeq" id="XP_054849994.1"/>
    </source>
</evidence>
<dbReference type="Pfam" id="PF01094">
    <property type="entry name" value="ANF_receptor"/>
    <property type="match status" value="1"/>
</dbReference>
<dbReference type="Gene3D" id="2.10.50.30">
    <property type="entry name" value="GPCR, family 3, nine cysteines domain"/>
    <property type="match status" value="1"/>
</dbReference>
<evidence type="ECO:0000256" key="1">
    <source>
        <dbReference type="ARBA" id="ARBA00004651"/>
    </source>
</evidence>
<evidence type="ECO:0000256" key="4">
    <source>
        <dbReference type="ARBA" id="ARBA00022692"/>
    </source>
</evidence>
<dbReference type="GO" id="GO:0004930">
    <property type="term" value="F:G protein-coupled receptor activity"/>
    <property type="evidence" value="ECO:0007669"/>
    <property type="project" value="UniProtKB-KW"/>
</dbReference>
<dbReference type="CDD" id="cd15283">
    <property type="entry name" value="7tmC_V2R_pheromone"/>
    <property type="match status" value="1"/>
</dbReference>
<dbReference type="PRINTS" id="PR00248">
    <property type="entry name" value="GPCRMGR"/>
</dbReference>
<organism evidence="14 15">
    <name type="scientific">Eublepharis macularius</name>
    <name type="common">Leopard gecko</name>
    <name type="synonym">Cyrtodactylus macularius</name>
    <dbReference type="NCBI Taxonomy" id="481883"/>
    <lineage>
        <taxon>Eukaryota</taxon>
        <taxon>Metazoa</taxon>
        <taxon>Chordata</taxon>
        <taxon>Craniata</taxon>
        <taxon>Vertebrata</taxon>
        <taxon>Euteleostomi</taxon>
        <taxon>Lepidosauria</taxon>
        <taxon>Squamata</taxon>
        <taxon>Bifurcata</taxon>
        <taxon>Gekkota</taxon>
        <taxon>Eublepharidae</taxon>
        <taxon>Eublepharinae</taxon>
        <taxon>Eublepharis</taxon>
    </lineage>
</organism>
<feature type="transmembrane region" description="Helical" evidence="12">
    <location>
        <begin position="607"/>
        <end position="631"/>
    </location>
</feature>
<keyword evidence="7" id="KW-0297">G-protein coupled receptor</keyword>
<feature type="transmembrane region" description="Helical" evidence="12">
    <location>
        <begin position="731"/>
        <end position="751"/>
    </location>
</feature>
<comment type="subcellular location">
    <subcellularLocation>
        <location evidence="1">Cell membrane</location>
        <topology evidence="1">Multi-pass membrane protein</topology>
    </subcellularLocation>
</comment>
<dbReference type="InterPro" id="IPR017978">
    <property type="entry name" value="GPCR_3_C"/>
</dbReference>
<evidence type="ECO:0000256" key="9">
    <source>
        <dbReference type="ARBA" id="ARBA00023170"/>
    </source>
</evidence>
<evidence type="ECO:0000256" key="10">
    <source>
        <dbReference type="ARBA" id="ARBA00023180"/>
    </source>
</evidence>
<keyword evidence="6 12" id="KW-1133">Transmembrane helix</keyword>
<evidence type="ECO:0000256" key="5">
    <source>
        <dbReference type="ARBA" id="ARBA00022729"/>
    </source>
</evidence>
<comment type="similarity">
    <text evidence="2">Belongs to the G-protein coupled receptor 3 family.</text>
</comment>
<dbReference type="Pfam" id="PF07562">
    <property type="entry name" value="NCD3G"/>
    <property type="match status" value="1"/>
</dbReference>
<dbReference type="Proteomes" id="UP001190640">
    <property type="component" value="Chromosome 12"/>
</dbReference>
<evidence type="ECO:0000256" key="12">
    <source>
        <dbReference type="SAM" id="Phobius"/>
    </source>
</evidence>
<dbReference type="AlphaFoldDB" id="A0AA97LC72"/>
<protein>
    <submittedName>
        <fullName evidence="15">Vomeronasal type-2 receptor 26-like</fullName>
    </submittedName>
</protein>
<sequence>MTQNYQHILALVFAIKEINENLQLLPNLTLGFNIYDGYLNARWTYLAAMQLISTRNRFLPNYKCDIQDKVIAIIAGLDLELSHHIPDTLGIYKIPQLLHGSAPVMTDNTEVPPFYQMVPTEIHQYMGILQLLLHFKWTWIGYFAVNGGNPEWFVQMVYPVFSQHGICFAFTEFFSSLIFNKNWEKIVEWWLEIFNSLMGNIAHVVVLHGDSGSVIVLRWLLSWLKNKHISQKPKGKVWILPAQMEFKSVSSKSIWDIQALHGALSVAIHSNELHGFQEFLRSRNPSGVKEDGFIRDFWSSAFDCAVPDSVVGKMNMMNCTGEERLENLPGHVFERMTGHGYNIYNAVYAVAHALHAMYSSNPQSRTATGGERTKHQNQQLWQLHHFLRRVSFNNSAGDNISFDKNRQLITGFDVINWVTFPNQSFVRVKVGSVDLKLQDPSNLSLTINEDAIIWHSWFNQACPLSVCNDNCYPGYRKKKKEGKPSCCYDCMPCPEGMVSGQKDMVDCLKCPADYYPNEDKISCIPKVITFLSYEEPLGIGLTTGTFSFSLITVLVLGTFLKHNNTPIVKANNRTLTYTLLTSLLLCFLSTLLYMGPPKKVTCFLRHVAIGIGFSTAVSCVLAKTITVVLAFMATKPGSRMSKWVGKRMGISIVIFCSFIQVGISAVWLTISPPFPDADMHSMTKEIILECNEGSVAMLYCGLVYMSFLVNVSFIVAFFARKLPDSFNEAKFITFSMLVFCCIWWSFLPTYLTTKGKYTVAVEILSVLASSAGFLGCIFFPKCYVIVLKPNMNSKEWLKRKNH</sequence>
<keyword evidence="14" id="KW-1185">Reference proteome</keyword>
<feature type="transmembrane region" description="Helical" evidence="12">
    <location>
        <begin position="696"/>
        <end position="719"/>
    </location>
</feature>
<feature type="transmembrane region" description="Helical" evidence="12">
    <location>
        <begin position="763"/>
        <end position="786"/>
    </location>
</feature>
<keyword evidence="5" id="KW-0732">Signal</keyword>
<keyword evidence="9" id="KW-0675">Receptor</keyword>
<evidence type="ECO:0000256" key="3">
    <source>
        <dbReference type="ARBA" id="ARBA00022475"/>
    </source>
</evidence>